<dbReference type="SUPFAM" id="SSF57196">
    <property type="entry name" value="EGF/Laminin"/>
    <property type="match status" value="1"/>
</dbReference>
<evidence type="ECO:0000313" key="5">
    <source>
        <dbReference type="Proteomes" id="UP000887578"/>
    </source>
</evidence>
<dbReference type="WBParaSite" id="PDA_v2.g1861.t1">
    <property type="protein sequence ID" value="PDA_v2.g1861.t1"/>
    <property type="gene ID" value="PDA_v2.g1861"/>
</dbReference>
<keyword evidence="3" id="KW-0732">Signal</keyword>
<dbReference type="Pfam" id="PF07645">
    <property type="entry name" value="EGF_CA"/>
    <property type="match status" value="1"/>
</dbReference>
<evidence type="ECO:0000256" key="1">
    <source>
        <dbReference type="ARBA" id="ARBA00022536"/>
    </source>
</evidence>
<dbReference type="Proteomes" id="UP000887578">
    <property type="component" value="Unplaced"/>
</dbReference>
<sequence length="418" mass="47882">MFKIILFITILIAVALPDLTDKKWNAIFGEDLISNFEVKWKNSTPAKNKTEILSKAGKIAFYMRLYRAWIFTPAGKKGFVDRFPAPKVILHPEIVETCGDNGDNSDNKLYKCIDAIYSSIQKRAEFLFPSHNQSMGDFNITEENFRRYISDSMFAYDVTVSYLMCFFTKNELSFLSNLPFCSYGFEKGQKSVWPSSIFRDIANNPLVLNLPNVHEPIDILEEDFICADESFCPDPCCGRTTNRATFCSHEICKEQDIRRKTLSKLQSTNSSFFPKNQEQHSCRVDNNRNNDFLGLTLNKWNVSCTCTKNLSKTDIGYIFRFDTLQCVDIQECDILNDDKCKGENQECINYVGGYKCVCLQGFYWNSNSGKCVPFVLKKSNWFGAAHAPALSSTSGKEIGICFYLLYFYCLIKYDICCL</sequence>
<feature type="chain" id="PRO_5036858052" evidence="3">
    <location>
        <begin position="18"/>
        <end position="418"/>
    </location>
</feature>
<organism evidence="5 6">
    <name type="scientific">Panagrolaimus davidi</name>
    <dbReference type="NCBI Taxonomy" id="227884"/>
    <lineage>
        <taxon>Eukaryota</taxon>
        <taxon>Metazoa</taxon>
        <taxon>Ecdysozoa</taxon>
        <taxon>Nematoda</taxon>
        <taxon>Chromadorea</taxon>
        <taxon>Rhabditida</taxon>
        <taxon>Tylenchina</taxon>
        <taxon>Panagrolaimomorpha</taxon>
        <taxon>Panagrolaimoidea</taxon>
        <taxon>Panagrolaimidae</taxon>
        <taxon>Panagrolaimus</taxon>
    </lineage>
</organism>
<dbReference type="PROSITE" id="PS01187">
    <property type="entry name" value="EGF_CA"/>
    <property type="match status" value="1"/>
</dbReference>
<dbReference type="CDD" id="cd00054">
    <property type="entry name" value="EGF_CA"/>
    <property type="match status" value="1"/>
</dbReference>
<protein>
    <submittedName>
        <fullName evidence="6">EGF-like calcium-binding domain-containing protein</fullName>
    </submittedName>
</protein>
<feature type="domain" description="EGF-like calcium-binding" evidence="4">
    <location>
        <begin position="328"/>
        <end position="372"/>
    </location>
</feature>
<dbReference type="InterPro" id="IPR018097">
    <property type="entry name" value="EGF_Ca-bd_CS"/>
</dbReference>
<evidence type="ECO:0000259" key="4">
    <source>
        <dbReference type="SMART" id="SM00179"/>
    </source>
</evidence>
<name>A0A914PUU2_9BILA</name>
<evidence type="ECO:0000256" key="2">
    <source>
        <dbReference type="ARBA" id="ARBA00023157"/>
    </source>
</evidence>
<dbReference type="InterPro" id="IPR049883">
    <property type="entry name" value="NOTCH1_EGF-like"/>
</dbReference>
<keyword evidence="5" id="KW-1185">Reference proteome</keyword>
<evidence type="ECO:0000256" key="3">
    <source>
        <dbReference type="SAM" id="SignalP"/>
    </source>
</evidence>
<reference evidence="6" key="1">
    <citation type="submission" date="2022-11" db="UniProtKB">
        <authorList>
            <consortium name="WormBaseParasite"/>
        </authorList>
    </citation>
    <scope>IDENTIFICATION</scope>
</reference>
<evidence type="ECO:0000313" key="6">
    <source>
        <dbReference type="WBParaSite" id="PDA_v2.g1861.t1"/>
    </source>
</evidence>
<proteinExistence type="predicted"/>
<dbReference type="GO" id="GO:0005509">
    <property type="term" value="F:calcium ion binding"/>
    <property type="evidence" value="ECO:0007669"/>
    <property type="project" value="InterPro"/>
</dbReference>
<feature type="signal peptide" evidence="3">
    <location>
        <begin position="1"/>
        <end position="17"/>
    </location>
</feature>
<accession>A0A914PUU2</accession>
<dbReference type="SMART" id="SM00179">
    <property type="entry name" value="EGF_CA"/>
    <property type="match status" value="1"/>
</dbReference>
<keyword evidence="1" id="KW-0245">EGF-like domain</keyword>
<dbReference type="AlphaFoldDB" id="A0A914PUU2"/>
<dbReference type="InterPro" id="IPR001881">
    <property type="entry name" value="EGF-like_Ca-bd_dom"/>
</dbReference>
<dbReference type="Gene3D" id="2.10.25.10">
    <property type="entry name" value="Laminin"/>
    <property type="match status" value="1"/>
</dbReference>
<keyword evidence="2" id="KW-1015">Disulfide bond</keyword>